<proteinExistence type="predicted"/>
<dbReference type="RefSeq" id="WP_331851016.1">
    <property type="nucleotide sequence ID" value="NZ_JARXNK020000101.1"/>
</dbReference>
<evidence type="ECO:0000313" key="2">
    <source>
        <dbReference type="EMBL" id="MEL0551735.1"/>
    </source>
</evidence>
<dbReference type="PANTHER" id="PTHR42905:SF16">
    <property type="entry name" value="CARBOXYPHOSPHONOENOLPYRUVATE PHOSPHONOMUTASE-LIKE PROTEIN (AFU_ORTHOLOGUE AFUA_5G07230)"/>
    <property type="match status" value="1"/>
</dbReference>
<reference evidence="2 3" key="1">
    <citation type="submission" date="2024-04" db="EMBL/GenBank/DDBJ databases">
        <title>Two novel Raoultella species associated with bleeding cankers of broadleaf hosts, Raoultella scottia sp. nov. and Raoultella lignicola sp. nov.</title>
        <authorList>
            <person name="Brady C.L."/>
        </authorList>
    </citation>
    <scope>NUCLEOTIDE SEQUENCE [LARGE SCALE GENOMIC DNA]</scope>
    <source>
        <strain evidence="2 3">TW_WC1a.1</strain>
    </source>
</reference>
<evidence type="ECO:0000256" key="1">
    <source>
        <dbReference type="ARBA" id="ARBA00022723"/>
    </source>
</evidence>
<sequence length="257" mass="27161">MDFTQQHHQATPLLLANVWDVPSASAAAEAGYTAIGTSSAAIAHSLGLDDGEALPFAELLYRVTRIRARVALPLSVDMEAGYGASAEEVVENLLALAHSGVVGVNLEDSVVNEGVRTLAAAQAFARRLQEIATGLAQAGVSLFINVRTDPFVLNHPQALAETISRGQLYAGHGADGLFVPCVTEAADIAAMVAAVALPLNVMAMPALPDHDQLAQLGVKRISMGNALHDAQQGHLYRLLKTVRQQRSFKEVFDHAGD</sequence>
<keyword evidence="3" id="KW-1185">Reference proteome</keyword>
<dbReference type="InterPro" id="IPR039556">
    <property type="entry name" value="ICL/PEPM"/>
</dbReference>
<keyword evidence="1" id="KW-0479">Metal-binding</keyword>
<gene>
    <name evidence="2" type="ORF">QFI96_008495</name>
</gene>
<comment type="caution">
    <text evidence="2">The sequence shown here is derived from an EMBL/GenBank/DDBJ whole genome shotgun (WGS) entry which is preliminary data.</text>
</comment>
<dbReference type="Gene3D" id="3.20.20.60">
    <property type="entry name" value="Phosphoenolpyruvate-binding domains"/>
    <property type="match status" value="1"/>
</dbReference>
<dbReference type="CDD" id="cd00377">
    <property type="entry name" value="ICL_PEPM"/>
    <property type="match status" value="1"/>
</dbReference>
<dbReference type="GO" id="GO:0016829">
    <property type="term" value="F:lyase activity"/>
    <property type="evidence" value="ECO:0007669"/>
    <property type="project" value="UniProtKB-KW"/>
</dbReference>
<dbReference type="SUPFAM" id="SSF51621">
    <property type="entry name" value="Phosphoenolpyruvate/pyruvate domain"/>
    <property type="match status" value="1"/>
</dbReference>
<accession>A0ABU9F5S7</accession>
<keyword evidence="2" id="KW-0456">Lyase</keyword>
<name>A0ABU9F5S7_9ENTR</name>
<dbReference type="InterPro" id="IPR015813">
    <property type="entry name" value="Pyrv/PenolPyrv_kinase-like_dom"/>
</dbReference>
<dbReference type="PANTHER" id="PTHR42905">
    <property type="entry name" value="PHOSPHOENOLPYRUVATE CARBOXYLASE"/>
    <property type="match status" value="1"/>
</dbReference>
<dbReference type="EMBL" id="JARXNK020000101">
    <property type="protein sequence ID" value="MEL0551735.1"/>
    <property type="molecule type" value="Genomic_DNA"/>
</dbReference>
<dbReference type="Proteomes" id="UP001312893">
    <property type="component" value="Unassembled WGS sequence"/>
</dbReference>
<dbReference type="InterPro" id="IPR040442">
    <property type="entry name" value="Pyrv_kinase-like_dom_sf"/>
</dbReference>
<protein>
    <submittedName>
        <fullName evidence="2">Isocitrate lyase/phosphoenolpyruvate mutase family protein</fullName>
    </submittedName>
</protein>
<organism evidence="2 3">
    <name type="scientific">Raoultella lignicola</name>
    <dbReference type="NCBI Taxonomy" id="3040939"/>
    <lineage>
        <taxon>Bacteria</taxon>
        <taxon>Pseudomonadati</taxon>
        <taxon>Pseudomonadota</taxon>
        <taxon>Gammaproteobacteria</taxon>
        <taxon>Enterobacterales</taxon>
        <taxon>Enterobacteriaceae</taxon>
        <taxon>Klebsiella/Raoultella group</taxon>
        <taxon>Raoultella</taxon>
    </lineage>
</organism>
<evidence type="ECO:0000313" key="3">
    <source>
        <dbReference type="Proteomes" id="UP001312893"/>
    </source>
</evidence>
<dbReference type="Pfam" id="PF13714">
    <property type="entry name" value="PEP_mutase"/>
    <property type="match status" value="1"/>
</dbReference>